<name>A0A512HV21_9ACTN</name>
<dbReference type="Gene3D" id="3.10.180.10">
    <property type="entry name" value="2,3-Dihydroxybiphenyl 1,2-Dioxygenase, domain 1"/>
    <property type="match status" value="2"/>
</dbReference>
<organism evidence="2 3">
    <name type="scientific">Aeromicrobium flavum</name>
    <dbReference type="NCBI Taxonomy" id="416568"/>
    <lineage>
        <taxon>Bacteria</taxon>
        <taxon>Bacillati</taxon>
        <taxon>Actinomycetota</taxon>
        <taxon>Actinomycetes</taxon>
        <taxon>Propionibacteriales</taxon>
        <taxon>Nocardioidaceae</taxon>
        <taxon>Aeromicrobium</taxon>
    </lineage>
</organism>
<dbReference type="Pfam" id="PF18029">
    <property type="entry name" value="Glyoxalase_6"/>
    <property type="match status" value="2"/>
</dbReference>
<dbReference type="PANTHER" id="PTHR35908:SF1">
    <property type="entry name" value="CONSERVED PROTEIN"/>
    <property type="match status" value="1"/>
</dbReference>
<reference evidence="2 3" key="1">
    <citation type="submission" date="2019-07" db="EMBL/GenBank/DDBJ databases">
        <title>Whole genome shotgun sequence of Aeromicrobium flavum NBRC 107625.</title>
        <authorList>
            <person name="Hosoyama A."/>
            <person name="Uohara A."/>
            <person name="Ohji S."/>
            <person name="Ichikawa N."/>
        </authorList>
    </citation>
    <scope>NUCLEOTIDE SEQUENCE [LARGE SCALE GENOMIC DNA]</scope>
    <source>
        <strain evidence="2 3">NBRC 107625</strain>
    </source>
</reference>
<dbReference type="PANTHER" id="PTHR35908">
    <property type="entry name" value="HYPOTHETICAL FUSION PROTEIN"/>
    <property type="match status" value="1"/>
</dbReference>
<dbReference type="OrthoDB" id="3212826at2"/>
<dbReference type="RefSeq" id="WP_146827173.1">
    <property type="nucleotide sequence ID" value="NZ_BAAAYQ010000005.1"/>
</dbReference>
<evidence type="ECO:0000313" key="2">
    <source>
        <dbReference type="EMBL" id="GEO89299.1"/>
    </source>
</evidence>
<proteinExistence type="predicted"/>
<feature type="domain" description="Glyoxalase-like" evidence="1">
    <location>
        <begin position="114"/>
        <end position="218"/>
    </location>
</feature>
<sequence length="220" mass="24419">MALVAFKDLVIDVEDPAAAAERWGRWLHLRGEVDDEGAVLRGASPRDTIWLNPAPPKAVKNRVHLDLMARDLAPFSDLPRLTEPGQFSWTTFLDPEGHEFCVFEGDRRPEGLKDVVVDAVDHLAIGTWWAEVFGATLGTNDEYTWVDDIPGAPTESFDFVGVPEPKTVKNRVHWDVTLVGDATLDDLVARGASVLLPKGDDRRWTVMADPEGNEFCVFEA</sequence>
<evidence type="ECO:0000313" key="3">
    <source>
        <dbReference type="Proteomes" id="UP000321769"/>
    </source>
</evidence>
<protein>
    <recommendedName>
        <fullName evidence="1">Glyoxalase-like domain-containing protein</fullName>
    </recommendedName>
</protein>
<accession>A0A512HV21</accession>
<dbReference type="SUPFAM" id="SSF54593">
    <property type="entry name" value="Glyoxalase/Bleomycin resistance protein/Dihydroxybiphenyl dioxygenase"/>
    <property type="match status" value="2"/>
</dbReference>
<dbReference type="EMBL" id="BJZQ01000006">
    <property type="protein sequence ID" value="GEO89299.1"/>
    <property type="molecule type" value="Genomic_DNA"/>
</dbReference>
<dbReference type="AlphaFoldDB" id="A0A512HV21"/>
<dbReference type="InterPro" id="IPR029068">
    <property type="entry name" value="Glyas_Bleomycin-R_OHBP_Dase"/>
</dbReference>
<keyword evidence="3" id="KW-1185">Reference proteome</keyword>
<evidence type="ECO:0000259" key="1">
    <source>
        <dbReference type="Pfam" id="PF18029"/>
    </source>
</evidence>
<dbReference type="Proteomes" id="UP000321769">
    <property type="component" value="Unassembled WGS sequence"/>
</dbReference>
<comment type="caution">
    <text evidence="2">The sequence shown here is derived from an EMBL/GenBank/DDBJ whole genome shotgun (WGS) entry which is preliminary data.</text>
</comment>
<feature type="domain" description="Glyoxalase-like" evidence="1">
    <location>
        <begin position="9"/>
        <end position="103"/>
    </location>
</feature>
<gene>
    <name evidence="2" type="ORF">AFL01nite_16260</name>
</gene>
<dbReference type="InterPro" id="IPR041581">
    <property type="entry name" value="Glyoxalase_6"/>
</dbReference>